<evidence type="ECO:0000256" key="3">
    <source>
        <dbReference type="ARBA" id="ARBA00006220"/>
    </source>
</evidence>
<name>A0A8S9YV77_9TREM</name>
<comment type="cofactor">
    <cofactor evidence="1">
        <name>Mg(2+)</name>
        <dbReference type="ChEBI" id="CHEBI:18420"/>
    </cofactor>
</comment>
<gene>
    <name evidence="12" type="ORF">EG68_03788</name>
</gene>
<comment type="subcellular location">
    <subcellularLocation>
        <location evidence="2">Cytoplasm</location>
    </subcellularLocation>
</comment>
<dbReference type="Pfam" id="PF00719">
    <property type="entry name" value="Pyrophosphatase"/>
    <property type="match status" value="1"/>
</dbReference>
<feature type="chain" id="PRO_5035900107" description="Inorganic pyrophosphatase" evidence="11">
    <location>
        <begin position="32"/>
        <end position="315"/>
    </location>
</feature>
<evidence type="ECO:0000256" key="9">
    <source>
        <dbReference type="ARBA" id="ARBA00032535"/>
    </source>
</evidence>
<dbReference type="FunFam" id="3.90.80.10:FF:000004">
    <property type="entry name" value="Inorganic pyrophosphatase"/>
    <property type="match status" value="1"/>
</dbReference>
<organism evidence="12 13">
    <name type="scientific">Paragonimus skrjabini miyazakii</name>
    <dbReference type="NCBI Taxonomy" id="59628"/>
    <lineage>
        <taxon>Eukaryota</taxon>
        <taxon>Metazoa</taxon>
        <taxon>Spiralia</taxon>
        <taxon>Lophotrochozoa</taxon>
        <taxon>Platyhelminthes</taxon>
        <taxon>Trematoda</taxon>
        <taxon>Digenea</taxon>
        <taxon>Plagiorchiida</taxon>
        <taxon>Troglotremata</taxon>
        <taxon>Troglotrematidae</taxon>
        <taxon>Paragonimus</taxon>
    </lineage>
</organism>
<dbReference type="Gene3D" id="3.90.80.10">
    <property type="entry name" value="Inorganic pyrophosphatase"/>
    <property type="match status" value="1"/>
</dbReference>
<feature type="signal peptide" evidence="11">
    <location>
        <begin position="1"/>
        <end position="31"/>
    </location>
</feature>
<keyword evidence="6" id="KW-0479">Metal-binding</keyword>
<evidence type="ECO:0000313" key="12">
    <source>
        <dbReference type="EMBL" id="KAF7258562.1"/>
    </source>
</evidence>
<evidence type="ECO:0000256" key="5">
    <source>
        <dbReference type="ARBA" id="ARBA00022490"/>
    </source>
</evidence>
<dbReference type="EMBL" id="JTDE01001657">
    <property type="protein sequence ID" value="KAF7258562.1"/>
    <property type="molecule type" value="Genomic_DNA"/>
</dbReference>
<evidence type="ECO:0000256" key="11">
    <source>
        <dbReference type="SAM" id="SignalP"/>
    </source>
</evidence>
<evidence type="ECO:0000256" key="7">
    <source>
        <dbReference type="ARBA" id="ARBA00022801"/>
    </source>
</evidence>
<evidence type="ECO:0000256" key="8">
    <source>
        <dbReference type="ARBA" id="ARBA00022842"/>
    </source>
</evidence>
<dbReference type="GO" id="GO:0006796">
    <property type="term" value="P:phosphate-containing compound metabolic process"/>
    <property type="evidence" value="ECO:0007669"/>
    <property type="project" value="InterPro"/>
</dbReference>
<keyword evidence="8" id="KW-0460">Magnesium</keyword>
<dbReference type="PANTHER" id="PTHR10286">
    <property type="entry name" value="INORGANIC PYROPHOSPHATASE"/>
    <property type="match status" value="1"/>
</dbReference>
<dbReference type="SUPFAM" id="SSF50324">
    <property type="entry name" value="Inorganic pyrophosphatase"/>
    <property type="match status" value="1"/>
</dbReference>
<keyword evidence="5" id="KW-0963">Cytoplasm</keyword>
<dbReference type="GO" id="GO:0005737">
    <property type="term" value="C:cytoplasm"/>
    <property type="evidence" value="ECO:0007669"/>
    <property type="project" value="UniProtKB-SubCell"/>
</dbReference>
<dbReference type="CDD" id="cd00412">
    <property type="entry name" value="pyrophosphatase"/>
    <property type="match status" value="1"/>
</dbReference>
<evidence type="ECO:0000313" key="13">
    <source>
        <dbReference type="Proteomes" id="UP000822476"/>
    </source>
</evidence>
<comment type="caution">
    <text evidence="12">The sequence shown here is derived from an EMBL/GenBank/DDBJ whole genome shotgun (WGS) entry which is preliminary data.</text>
</comment>
<dbReference type="InterPro" id="IPR036649">
    <property type="entry name" value="Pyrophosphatase_sf"/>
</dbReference>
<keyword evidence="7" id="KW-0378">Hydrolase</keyword>
<evidence type="ECO:0000256" key="10">
    <source>
        <dbReference type="ARBA" id="ARBA00040300"/>
    </source>
</evidence>
<evidence type="ECO:0000256" key="1">
    <source>
        <dbReference type="ARBA" id="ARBA00001946"/>
    </source>
</evidence>
<proteinExistence type="inferred from homology"/>
<dbReference type="InterPro" id="IPR008162">
    <property type="entry name" value="Pyrophosphatase"/>
</dbReference>
<evidence type="ECO:0000256" key="6">
    <source>
        <dbReference type="ARBA" id="ARBA00022723"/>
    </source>
</evidence>
<evidence type="ECO:0000256" key="4">
    <source>
        <dbReference type="ARBA" id="ARBA00012146"/>
    </source>
</evidence>
<keyword evidence="13" id="KW-1185">Reference proteome</keyword>
<comment type="similarity">
    <text evidence="3">Belongs to the PPase family.</text>
</comment>
<dbReference type="Proteomes" id="UP000822476">
    <property type="component" value="Unassembled WGS sequence"/>
</dbReference>
<dbReference type="GO" id="GO:0000287">
    <property type="term" value="F:magnesium ion binding"/>
    <property type="evidence" value="ECO:0007669"/>
    <property type="project" value="InterPro"/>
</dbReference>
<reference evidence="12" key="1">
    <citation type="submission" date="2019-07" db="EMBL/GenBank/DDBJ databases">
        <title>Annotation for the trematode Paragonimus miyazaki's.</title>
        <authorList>
            <person name="Choi Y.-J."/>
        </authorList>
    </citation>
    <scope>NUCLEOTIDE SEQUENCE</scope>
    <source>
        <strain evidence="12">Japan</strain>
    </source>
</reference>
<dbReference type="AlphaFoldDB" id="A0A8S9YV77"/>
<dbReference type="GO" id="GO:0004427">
    <property type="term" value="F:inorganic diphosphate phosphatase activity"/>
    <property type="evidence" value="ECO:0007669"/>
    <property type="project" value="UniProtKB-EC"/>
</dbReference>
<dbReference type="OrthoDB" id="1608002at2759"/>
<evidence type="ECO:0000256" key="2">
    <source>
        <dbReference type="ARBA" id="ARBA00004496"/>
    </source>
</evidence>
<keyword evidence="11" id="KW-0732">Signal</keyword>
<accession>A0A8S9YV77</accession>
<dbReference type="PROSITE" id="PS00387">
    <property type="entry name" value="PPASE"/>
    <property type="match status" value="1"/>
</dbReference>
<sequence length="315" mass="35578">MRAAGACACSVFRIVLRSCGFLCMMSTFSVAEHGASYAANYRMFIKSPSGPVSPFHDIPLYSDKQKNIFNMLVEIPRWTNAKLEICKEEYMNPIKQDVKKGQLRYVNNVFPHKGYMWNYGALPQTWEDPSHVDPDTQAKGDNDPIDACEIGSKILQRGEVVQVKVLGILAMIDEGETDWKVITINVHDPMANKLNDITDVEKHMPGFLKATRNWFKYYKVPTGKPENRFAFNGDFKDKAFALATIEQTHKQWQLLISGKVDSSGIVCSNVSVKKSPYLVPTEDFKAELLKCVPFTVGDQPSDPAIEQWHFCNPDV</sequence>
<dbReference type="EC" id="3.6.1.1" evidence="4"/>
<protein>
    <recommendedName>
        <fullName evidence="10">Inorganic pyrophosphatase</fullName>
        <ecNumber evidence="4">3.6.1.1</ecNumber>
    </recommendedName>
    <alternativeName>
        <fullName evidence="9">Pyrophosphate phospho-hydrolase</fullName>
    </alternativeName>
</protein>